<dbReference type="Proteomes" id="UP000487757">
    <property type="component" value="Unassembled WGS sequence"/>
</dbReference>
<dbReference type="InterPro" id="IPR025857">
    <property type="entry name" value="MacB_PCD"/>
</dbReference>
<keyword evidence="2" id="KW-1003">Cell membrane</keyword>
<accession>A0A7K0G4Q0</accession>
<dbReference type="OrthoDB" id="1451596at2"/>
<dbReference type="PANTHER" id="PTHR30572">
    <property type="entry name" value="MEMBRANE COMPONENT OF TRANSPORTER-RELATED"/>
    <property type="match status" value="1"/>
</dbReference>
<dbReference type="PANTHER" id="PTHR30572:SF18">
    <property type="entry name" value="ABC-TYPE MACROLIDE FAMILY EXPORT SYSTEM PERMEASE COMPONENT 2"/>
    <property type="match status" value="1"/>
</dbReference>
<feature type="transmembrane region" description="Helical" evidence="6">
    <location>
        <begin position="420"/>
        <end position="445"/>
    </location>
</feature>
<name>A0A7K0G4Q0_9SPHI</name>
<feature type="transmembrane region" description="Helical" evidence="6">
    <location>
        <begin position="705"/>
        <end position="733"/>
    </location>
</feature>
<dbReference type="AlphaFoldDB" id="A0A7K0G4Q0"/>
<organism evidence="9 10">
    <name type="scientific">Pedobacter petrophilus</name>
    <dbReference type="NCBI Taxonomy" id="1908241"/>
    <lineage>
        <taxon>Bacteria</taxon>
        <taxon>Pseudomonadati</taxon>
        <taxon>Bacteroidota</taxon>
        <taxon>Sphingobacteriia</taxon>
        <taxon>Sphingobacteriales</taxon>
        <taxon>Sphingobacteriaceae</taxon>
        <taxon>Pedobacter</taxon>
    </lineage>
</organism>
<feature type="transmembrane region" description="Helical" evidence="6">
    <location>
        <begin position="329"/>
        <end position="356"/>
    </location>
</feature>
<proteinExistence type="predicted"/>
<dbReference type="GO" id="GO:0022857">
    <property type="term" value="F:transmembrane transporter activity"/>
    <property type="evidence" value="ECO:0007669"/>
    <property type="project" value="TreeGrafter"/>
</dbReference>
<keyword evidence="3 6" id="KW-0812">Transmembrane</keyword>
<comment type="subcellular location">
    <subcellularLocation>
        <location evidence="1">Cell membrane</location>
        <topology evidence="1">Multi-pass membrane protein</topology>
    </subcellularLocation>
</comment>
<feature type="domain" description="ABC3 transporter permease C-terminal" evidence="7">
    <location>
        <begin position="289"/>
        <end position="404"/>
    </location>
</feature>
<gene>
    <name evidence="9" type="ORF">GJU39_20320</name>
</gene>
<dbReference type="InterPro" id="IPR003838">
    <property type="entry name" value="ABC3_permease_C"/>
</dbReference>
<protein>
    <submittedName>
        <fullName evidence="9">FtsX-like permease family protein</fullName>
    </submittedName>
</protein>
<comment type="caution">
    <text evidence="9">The sequence shown here is derived from an EMBL/GenBank/DDBJ whole genome shotgun (WGS) entry which is preliminary data.</text>
</comment>
<feature type="transmembrane region" description="Helical" evidence="6">
    <location>
        <begin position="21"/>
        <end position="43"/>
    </location>
</feature>
<evidence type="ECO:0000256" key="3">
    <source>
        <dbReference type="ARBA" id="ARBA00022692"/>
    </source>
</evidence>
<dbReference type="PROSITE" id="PS51257">
    <property type="entry name" value="PROKAR_LIPOPROTEIN"/>
    <property type="match status" value="1"/>
</dbReference>
<feature type="domain" description="MacB-like periplasmic core" evidence="8">
    <location>
        <begin position="20"/>
        <end position="241"/>
    </location>
</feature>
<evidence type="ECO:0000313" key="9">
    <source>
        <dbReference type="EMBL" id="MRX78430.1"/>
    </source>
</evidence>
<feature type="transmembrane region" description="Helical" evidence="6">
    <location>
        <begin position="283"/>
        <end position="302"/>
    </location>
</feature>
<feature type="domain" description="ABC3 transporter permease C-terminal" evidence="7">
    <location>
        <begin position="672"/>
        <end position="785"/>
    </location>
</feature>
<reference evidence="9 10" key="1">
    <citation type="submission" date="2019-11" db="EMBL/GenBank/DDBJ databases">
        <title>Pedobacter petrophilus genome.</title>
        <authorList>
            <person name="Feldbauer M.J."/>
            <person name="Newman J.D."/>
        </authorList>
    </citation>
    <scope>NUCLEOTIDE SEQUENCE [LARGE SCALE GENOMIC DNA]</scope>
    <source>
        <strain evidence="9 10">LMG 29686</strain>
    </source>
</reference>
<dbReference type="Pfam" id="PF12704">
    <property type="entry name" value="MacB_PCD"/>
    <property type="match status" value="2"/>
</dbReference>
<sequence>MFKLNLKIALRNLWKNKTSSFINLIGLAIGLAACLMLLLYVSYELNFDKQAKNSENVYIAMTNVPGEGNKIAGTFNGTTTALGPLLKQNLPEAKYVARMDYGKKSLIANGQNSYKKDSKFAEPDILKMYDYQFVYGDPKTALNNPLSVILTESTAKTLFGKTDVLNQSVRYQDMENLTITGVIKDLPENSSNRFDFLMPWSFYGIVDASAKDLNWNNYSFVTMVTLNPDVNIDLVNKKVEALVKASTPQNGQSQPHFLYKASKLHLFGKFENGKSVGGDIEQIWLFMGLAFGILLIACINFMNMATAKSEKRAKEVGIKKTIGANRTSLILQFLTESMVLTIIAVVLAIALLELMLPAFNQLLNINLDISYFNTVSWVGILGIVIATGLIAGSYPAFYLSSFNPIQTLKRRISSKGFLNVSLRQVLVVGQFCFAIILIISTLVIYRQIQYIKNKPVGFDVNALVEIPQDGELKTKFDLFKTEMLKSGAVTSMYQSSVSLSHRGRNFMDVKWEGMINPINTVMFNQVATSYDFIKTNGIKLLKGRDFSKNFASDTSAVMVSASAAKVFGYKEPIGKKISIFGTNAYIIGVFDDYVWDSPYKSNNPQVVYLTSGQTGAITMRLNKANNLQSNIKTISKIAKAFNPAYPVEITFVNALYQEKYKSEKTLGILSNLFGGLAIFVSCLGLFGLVAYSAEQRTKEFGVRKVLGASVANLMQLLSLSFIKMITIAIVIAIPISYYAMGKWLNNFEFHTNISWWIMPLAALGTLMMALLTVSFQAYKTATSNPVDALKYE</sequence>
<evidence type="ECO:0000256" key="6">
    <source>
        <dbReference type="SAM" id="Phobius"/>
    </source>
</evidence>
<feature type="transmembrane region" description="Helical" evidence="6">
    <location>
        <begin position="753"/>
        <end position="773"/>
    </location>
</feature>
<dbReference type="InterPro" id="IPR050250">
    <property type="entry name" value="Macrolide_Exporter_MacB"/>
</dbReference>
<evidence type="ECO:0000259" key="7">
    <source>
        <dbReference type="Pfam" id="PF02687"/>
    </source>
</evidence>
<keyword evidence="10" id="KW-1185">Reference proteome</keyword>
<dbReference type="RefSeq" id="WP_154282835.1">
    <property type="nucleotide sequence ID" value="NZ_JBHUJQ010000001.1"/>
</dbReference>
<keyword evidence="4 6" id="KW-1133">Transmembrane helix</keyword>
<evidence type="ECO:0000313" key="10">
    <source>
        <dbReference type="Proteomes" id="UP000487757"/>
    </source>
</evidence>
<feature type="transmembrane region" description="Helical" evidence="6">
    <location>
        <begin position="376"/>
        <end position="399"/>
    </location>
</feature>
<evidence type="ECO:0000256" key="5">
    <source>
        <dbReference type="ARBA" id="ARBA00023136"/>
    </source>
</evidence>
<feature type="transmembrane region" description="Helical" evidence="6">
    <location>
        <begin position="672"/>
        <end position="693"/>
    </location>
</feature>
<evidence type="ECO:0000259" key="8">
    <source>
        <dbReference type="Pfam" id="PF12704"/>
    </source>
</evidence>
<evidence type="ECO:0000256" key="4">
    <source>
        <dbReference type="ARBA" id="ARBA00022989"/>
    </source>
</evidence>
<dbReference type="GO" id="GO:0005886">
    <property type="term" value="C:plasma membrane"/>
    <property type="evidence" value="ECO:0007669"/>
    <property type="project" value="UniProtKB-SubCell"/>
</dbReference>
<dbReference type="Pfam" id="PF02687">
    <property type="entry name" value="FtsX"/>
    <property type="match status" value="2"/>
</dbReference>
<evidence type="ECO:0000256" key="1">
    <source>
        <dbReference type="ARBA" id="ARBA00004651"/>
    </source>
</evidence>
<dbReference type="EMBL" id="WKKH01000052">
    <property type="protein sequence ID" value="MRX78430.1"/>
    <property type="molecule type" value="Genomic_DNA"/>
</dbReference>
<evidence type="ECO:0000256" key="2">
    <source>
        <dbReference type="ARBA" id="ARBA00022475"/>
    </source>
</evidence>
<keyword evidence="5 6" id="KW-0472">Membrane</keyword>
<feature type="domain" description="MacB-like periplasmic core" evidence="8">
    <location>
        <begin position="526"/>
        <end position="610"/>
    </location>
</feature>